<keyword evidence="2" id="KW-0812">Transmembrane</keyword>
<dbReference type="GO" id="GO:0003723">
    <property type="term" value="F:RNA binding"/>
    <property type="evidence" value="ECO:0007669"/>
    <property type="project" value="UniProtKB-KW"/>
</dbReference>
<keyword evidence="5" id="KW-1185">Reference proteome</keyword>
<dbReference type="InterPro" id="IPR000253">
    <property type="entry name" value="FHA_dom"/>
</dbReference>
<feature type="transmembrane region" description="Helical" evidence="2">
    <location>
        <begin position="263"/>
        <end position="282"/>
    </location>
</feature>
<dbReference type="InterPro" id="IPR032030">
    <property type="entry name" value="YscD_cytoplasmic_dom"/>
</dbReference>
<proteinExistence type="predicted"/>
<gene>
    <name evidence="4" type="ORF">SAMN04487965_0031</name>
</gene>
<evidence type="ECO:0000313" key="4">
    <source>
        <dbReference type="EMBL" id="SHE50330.1"/>
    </source>
</evidence>
<dbReference type="AlphaFoldDB" id="A0A1M4U0V8"/>
<evidence type="ECO:0000259" key="3">
    <source>
        <dbReference type="PROSITE" id="PS50006"/>
    </source>
</evidence>
<sequence>MFKLCDLKDASLSVWLVAPKVTLGRAANCDLTIADDSVAKLQAEIVVDGETLTLNNLSGAGQILLNGSPVKGSCEVKLNDQLQVGGRVLQVVDPKVTKLRAAASASSVAWALRANHPAIAGKVFPVKETTVVGRSDECDITFSLSHLSRRHARLEVREGLLFVTDLGSANGTYLNNKRIVETRVRRGDELRFDTLSFSVVGPADDLDKTTVRPAISIPQARAASQEAKDAQGRPNVVSFAETTRERQKYQGSSAVAEASGGSGWIWVTGLLLAAATLGYFWARNQGYF</sequence>
<protein>
    <submittedName>
        <fullName evidence="4">FHA domain-containing protein</fullName>
    </submittedName>
</protein>
<dbReference type="Pfam" id="PF16697">
    <property type="entry name" value="Yop-YscD_cpl"/>
    <property type="match status" value="1"/>
</dbReference>
<dbReference type="PROSITE" id="PS50889">
    <property type="entry name" value="S4"/>
    <property type="match status" value="1"/>
</dbReference>
<feature type="domain" description="FHA" evidence="3">
    <location>
        <begin position="21"/>
        <end position="70"/>
    </location>
</feature>
<dbReference type="InterPro" id="IPR050923">
    <property type="entry name" value="Cell_Proc_Reg/RNA_Proc"/>
</dbReference>
<dbReference type="Pfam" id="PF00498">
    <property type="entry name" value="FHA"/>
    <property type="match status" value="1"/>
</dbReference>
<dbReference type="OrthoDB" id="9815482at2"/>
<evidence type="ECO:0000256" key="1">
    <source>
        <dbReference type="PROSITE-ProRule" id="PRU00182"/>
    </source>
</evidence>
<dbReference type="PROSITE" id="PS50006">
    <property type="entry name" value="FHA_DOMAIN"/>
    <property type="match status" value="2"/>
</dbReference>
<feature type="domain" description="FHA" evidence="3">
    <location>
        <begin position="130"/>
        <end position="179"/>
    </location>
</feature>
<evidence type="ECO:0000313" key="5">
    <source>
        <dbReference type="Proteomes" id="UP000184170"/>
    </source>
</evidence>
<dbReference type="RefSeq" id="WP_073270274.1">
    <property type="nucleotide sequence ID" value="NZ_FQVA01000001.1"/>
</dbReference>
<dbReference type="Gene3D" id="2.60.200.20">
    <property type="match status" value="2"/>
</dbReference>
<keyword evidence="2" id="KW-1133">Transmembrane helix</keyword>
<keyword evidence="2" id="KW-0472">Membrane</keyword>
<evidence type="ECO:0000256" key="2">
    <source>
        <dbReference type="SAM" id="Phobius"/>
    </source>
</evidence>
<accession>A0A1M4U0V8</accession>
<reference evidence="5" key="1">
    <citation type="submission" date="2016-11" db="EMBL/GenBank/DDBJ databases">
        <authorList>
            <person name="Varghese N."/>
            <person name="Submissions S."/>
        </authorList>
    </citation>
    <scope>NUCLEOTIDE SEQUENCE [LARGE SCALE GENOMIC DNA]</scope>
    <source>
        <strain evidence="5">CGMCC 1.7063</strain>
    </source>
</reference>
<dbReference type="Proteomes" id="UP000184170">
    <property type="component" value="Unassembled WGS sequence"/>
</dbReference>
<keyword evidence="1" id="KW-0694">RNA-binding</keyword>
<dbReference type="PANTHER" id="PTHR23308">
    <property type="entry name" value="NUCLEAR INHIBITOR OF PROTEIN PHOSPHATASE-1"/>
    <property type="match status" value="1"/>
</dbReference>
<dbReference type="EMBL" id="FQVA01000001">
    <property type="protein sequence ID" value="SHE50330.1"/>
    <property type="molecule type" value="Genomic_DNA"/>
</dbReference>
<dbReference type="STRING" id="494016.SAMN04487965_0031"/>
<dbReference type="CDD" id="cd00060">
    <property type="entry name" value="FHA"/>
    <property type="match status" value="2"/>
</dbReference>
<dbReference type="InterPro" id="IPR008984">
    <property type="entry name" value="SMAD_FHA_dom_sf"/>
</dbReference>
<name>A0A1M4U0V8_9GAMM</name>
<dbReference type="SMART" id="SM00240">
    <property type="entry name" value="FHA"/>
    <property type="match status" value="2"/>
</dbReference>
<organism evidence="4 5">
    <name type="scientific">Microbulbifer donghaiensis</name>
    <dbReference type="NCBI Taxonomy" id="494016"/>
    <lineage>
        <taxon>Bacteria</taxon>
        <taxon>Pseudomonadati</taxon>
        <taxon>Pseudomonadota</taxon>
        <taxon>Gammaproteobacteria</taxon>
        <taxon>Cellvibrionales</taxon>
        <taxon>Microbulbiferaceae</taxon>
        <taxon>Microbulbifer</taxon>
    </lineage>
</organism>
<dbReference type="SUPFAM" id="SSF49879">
    <property type="entry name" value="SMAD/FHA domain"/>
    <property type="match status" value="2"/>
</dbReference>